<dbReference type="PRINTS" id="PR00038">
    <property type="entry name" value="HTHLUXR"/>
</dbReference>
<proteinExistence type="predicted"/>
<dbReference type="Gene3D" id="3.40.50.2300">
    <property type="match status" value="1"/>
</dbReference>
<evidence type="ECO:0000313" key="3">
    <source>
        <dbReference type="EMBL" id="SAY44677.1"/>
    </source>
</evidence>
<dbReference type="CDD" id="cd06170">
    <property type="entry name" value="LuxR_C_like"/>
    <property type="match status" value="1"/>
</dbReference>
<dbReference type="EMBL" id="LT575490">
    <property type="protein sequence ID" value="SAY44677.1"/>
    <property type="molecule type" value="Genomic_DNA"/>
</dbReference>
<dbReference type="GO" id="GO:0003677">
    <property type="term" value="F:DNA binding"/>
    <property type="evidence" value="ECO:0007669"/>
    <property type="project" value="UniProtKB-KW"/>
</dbReference>
<evidence type="ECO:0000256" key="1">
    <source>
        <dbReference type="ARBA" id="ARBA00023125"/>
    </source>
</evidence>
<feature type="domain" description="HTH luxR-type" evidence="2">
    <location>
        <begin position="148"/>
        <end position="207"/>
    </location>
</feature>
<dbReference type="SUPFAM" id="SSF46894">
    <property type="entry name" value="C-terminal effector domain of the bipartite response regulators"/>
    <property type="match status" value="1"/>
</dbReference>
<dbReference type="SMART" id="SM00421">
    <property type="entry name" value="HTH_LUXR"/>
    <property type="match status" value="1"/>
</dbReference>
<dbReference type="AlphaFoldDB" id="A0A1C3HI21"/>
<dbReference type="PROSITE" id="PS50043">
    <property type="entry name" value="HTH_LUXR_2"/>
    <property type="match status" value="1"/>
</dbReference>
<dbReference type="InterPro" id="IPR000792">
    <property type="entry name" value="Tscrpt_reg_LuxR_C"/>
</dbReference>
<protein>
    <submittedName>
        <fullName evidence="3">Transcriptional regulator FimZ</fullName>
    </submittedName>
</protein>
<sequence>MRKVAILDDCSFARNAMNHLVNESVDMTCSLMTDDCSVLLTAFKAGIPMNDIVTYVKPGGFDIVKVLNILMRSASPPRIISMVDDGDILMLRLLHAIGGNFIVSRQGAVNELHNILQCHLLSHYISYKLQLAIQKHPPHPLRLTESMTLDGAQILTATESEILIDLLQGKSTKLVARKRLISEKTISTHKLNALRKLRLKNLNAFFI</sequence>
<dbReference type="InterPro" id="IPR016032">
    <property type="entry name" value="Sig_transdc_resp-reg_C-effctor"/>
</dbReference>
<accession>A0A1C3HI21</accession>
<keyword evidence="1" id="KW-0238">DNA-binding</keyword>
<reference evidence="3" key="1">
    <citation type="submission" date="2016-05" db="EMBL/GenBank/DDBJ databases">
        <authorList>
            <person name="Cock P.J.A."/>
            <person name="Cock P.J.A."/>
        </authorList>
    </citation>
    <scope>NUCLEOTIDE SEQUENCE</scope>
    <source>
        <strain evidence="3">PWN146_assembly</strain>
    </source>
</reference>
<gene>
    <name evidence="3" type="ORF">PWN146_03388</name>
</gene>
<evidence type="ECO:0000259" key="2">
    <source>
        <dbReference type="PROSITE" id="PS50043"/>
    </source>
</evidence>
<dbReference type="Pfam" id="PF00196">
    <property type="entry name" value="GerE"/>
    <property type="match status" value="1"/>
</dbReference>
<dbReference type="GO" id="GO:0006355">
    <property type="term" value="P:regulation of DNA-templated transcription"/>
    <property type="evidence" value="ECO:0007669"/>
    <property type="project" value="InterPro"/>
</dbReference>
<organism evidence="3">
    <name type="scientific">Serratia marcescens</name>
    <dbReference type="NCBI Taxonomy" id="615"/>
    <lineage>
        <taxon>Bacteria</taxon>
        <taxon>Pseudomonadati</taxon>
        <taxon>Pseudomonadota</taxon>
        <taxon>Gammaproteobacteria</taxon>
        <taxon>Enterobacterales</taxon>
        <taxon>Yersiniaceae</taxon>
        <taxon>Serratia</taxon>
    </lineage>
</organism>
<name>A0A1C3HI21_SERMA</name>